<dbReference type="AlphaFoldDB" id="A0A5C6ATX8"/>
<comment type="caution">
    <text evidence="2">The sequence shown here is derived from an EMBL/GenBank/DDBJ whole genome shotgun (WGS) entry which is preliminary data.</text>
</comment>
<dbReference type="Proteomes" id="UP000320176">
    <property type="component" value="Unassembled WGS sequence"/>
</dbReference>
<organism evidence="2 3">
    <name type="scientific">Stieleria varia</name>
    <dbReference type="NCBI Taxonomy" id="2528005"/>
    <lineage>
        <taxon>Bacteria</taxon>
        <taxon>Pseudomonadati</taxon>
        <taxon>Planctomycetota</taxon>
        <taxon>Planctomycetia</taxon>
        <taxon>Pirellulales</taxon>
        <taxon>Pirellulaceae</taxon>
        <taxon>Stieleria</taxon>
    </lineage>
</organism>
<dbReference type="EMBL" id="SJPN01000004">
    <property type="protein sequence ID" value="TWU02659.1"/>
    <property type="molecule type" value="Genomic_DNA"/>
</dbReference>
<evidence type="ECO:0000313" key="3">
    <source>
        <dbReference type="Proteomes" id="UP000320176"/>
    </source>
</evidence>
<proteinExistence type="predicted"/>
<protein>
    <submittedName>
        <fullName evidence="2">Uncharacterized protein</fullName>
    </submittedName>
</protein>
<sequence>MPSSLEEMTARLKAFCGEWFFGGANWFSDRFWAALPPHPPAPLPQFLTRLRLARNWGRGEPFSVDVYDSDGRTTMEDEVGTLQSPGR</sequence>
<keyword evidence="3" id="KW-1185">Reference proteome</keyword>
<evidence type="ECO:0000313" key="2">
    <source>
        <dbReference type="EMBL" id="TWU02659.1"/>
    </source>
</evidence>
<reference evidence="2 3" key="1">
    <citation type="submission" date="2019-02" db="EMBL/GenBank/DDBJ databases">
        <title>Deep-cultivation of Planctomycetes and their phenomic and genomic characterization uncovers novel biology.</title>
        <authorList>
            <person name="Wiegand S."/>
            <person name="Jogler M."/>
            <person name="Boedeker C."/>
            <person name="Pinto D."/>
            <person name="Vollmers J."/>
            <person name="Rivas-Marin E."/>
            <person name="Kohn T."/>
            <person name="Peeters S.H."/>
            <person name="Heuer A."/>
            <person name="Rast P."/>
            <person name="Oberbeckmann S."/>
            <person name="Bunk B."/>
            <person name="Jeske O."/>
            <person name="Meyerdierks A."/>
            <person name="Storesund J.E."/>
            <person name="Kallscheuer N."/>
            <person name="Luecker S."/>
            <person name="Lage O.M."/>
            <person name="Pohl T."/>
            <person name="Merkel B.J."/>
            <person name="Hornburger P."/>
            <person name="Mueller R.-W."/>
            <person name="Bruemmer F."/>
            <person name="Labrenz M."/>
            <person name="Spormann A.M."/>
            <person name="Op Den Camp H."/>
            <person name="Overmann J."/>
            <person name="Amann R."/>
            <person name="Jetten M.S.M."/>
            <person name="Mascher T."/>
            <person name="Medema M.H."/>
            <person name="Devos D.P."/>
            <person name="Kaster A.-K."/>
            <person name="Ovreas L."/>
            <person name="Rohde M."/>
            <person name="Galperin M.Y."/>
            <person name="Jogler C."/>
        </authorList>
    </citation>
    <scope>NUCLEOTIDE SEQUENCE [LARGE SCALE GENOMIC DNA]</scope>
    <source>
        <strain evidence="2 3">Pla52n</strain>
    </source>
</reference>
<name>A0A5C6ATX8_9BACT</name>
<gene>
    <name evidence="2" type="ORF">Pla52n_37160</name>
</gene>
<evidence type="ECO:0000256" key="1">
    <source>
        <dbReference type="SAM" id="MobiDB-lite"/>
    </source>
</evidence>
<feature type="region of interest" description="Disordered" evidence="1">
    <location>
        <begin position="67"/>
        <end position="87"/>
    </location>
</feature>
<accession>A0A5C6ATX8</accession>